<dbReference type="Proteomes" id="UP000663722">
    <property type="component" value="Chromosome"/>
</dbReference>
<gene>
    <name evidence="1" type="ORF">dnm_043740</name>
</gene>
<sequence>MLFRSRKNIIFALRIRSELPESTALPFEGGRGIFVVNHAVNMPPPRGFAGLA</sequence>
<keyword evidence="2" id="KW-1185">Reference proteome</keyword>
<organism evidence="1 2">
    <name type="scientific">Desulfonema magnum</name>
    <dbReference type="NCBI Taxonomy" id="45655"/>
    <lineage>
        <taxon>Bacteria</taxon>
        <taxon>Pseudomonadati</taxon>
        <taxon>Thermodesulfobacteriota</taxon>
        <taxon>Desulfobacteria</taxon>
        <taxon>Desulfobacterales</taxon>
        <taxon>Desulfococcaceae</taxon>
        <taxon>Desulfonema</taxon>
    </lineage>
</organism>
<evidence type="ECO:0000313" key="2">
    <source>
        <dbReference type="Proteomes" id="UP000663722"/>
    </source>
</evidence>
<dbReference type="KEGG" id="dmm:dnm_043740"/>
<evidence type="ECO:0000313" key="1">
    <source>
        <dbReference type="EMBL" id="QTA88331.1"/>
    </source>
</evidence>
<proteinExistence type="predicted"/>
<dbReference type="AlphaFoldDB" id="A0A975GNU6"/>
<name>A0A975GNU6_9BACT</name>
<protein>
    <submittedName>
        <fullName evidence="1">Uncharacterized protein</fullName>
    </submittedName>
</protein>
<reference evidence="1" key="1">
    <citation type="journal article" date="2021" name="Microb. Physiol.">
        <title>Proteogenomic Insights into the Physiology of Marine, Sulfate-Reducing, Filamentous Desulfonema limicola and Desulfonema magnum.</title>
        <authorList>
            <person name="Schnaars V."/>
            <person name="Wohlbrand L."/>
            <person name="Scheve S."/>
            <person name="Hinrichs C."/>
            <person name="Reinhardt R."/>
            <person name="Rabus R."/>
        </authorList>
    </citation>
    <scope>NUCLEOTIDE SEQUENCE</scope>
    <source>
        <strain evidence="1">4be13</strain>
    </source>
</reference>
<accession>A0A975GNU6</accession>
<dbReference type="EMBL" id="CP061800">
    <property type="protein sequence ID" value="QTA88331.1"/>
    <property type="molecule type" value="Genomic_DNA"/>
</dbReference>